<evidence type="ECO:0000313" key="1">
    <source>
        <dbReference type="EMBL" id="JAH79705.1"/>
    </source>
</evidence>
<organism evidence="1">
    <name type="scientific">Anguilla anguilla</name>
    <name type="common">European freshwater eel</name>
    <name type="synonym">Muraena anguilla</name>
    <dbReference type="NCBI Taxonomy" id="7936"/>
    <lineage>
        <taxon>Eukaryota</taxon>
        <taxon>Metazoa</taxon>
        <taxon>Chordata</taxon>
        <taxon>Craniata</taxon>
        <taxon>Vertebrata</taxon>
        <taxon>Euteleostomi</taxon>
        <taxon>Actinopterygii</taxon>
        <taxon>Neopterygii</taxon>
        <taxon>Teleostei</taxon>
        <taxon>Anguilliformes</taxon>
        <taxon>Anguillidae</taxon>
        <taxon>Anguilla</taxon>
    </lineage>
</organism>
<proteinExistence type="predicted"/>
<accession>A0A0E9VQM8</accession>
<sequence length="41" mass="5054">MYSRLCKYYGWHCTFWQSRTRLCWTTCATSLRCCVFSCHTY</sequence>
<protein>
    <submittedName>
        <fullName evidence="1">Uncharacterized protein</fullName>
    </submittedName>
</protein>
<dbReference type="AlphaFoldDB" id="A0A0E9VQM8"/>
<dbReference type="EMBL" id="GBXM01028872">
    <property type="protein sequence ID" value="JAH79705.1"/>
    <property type="molecule type" value="Transcribed_RNA"/>
</dbReference>
<name>A0A0E9VQM8_ANGAN</name>
<reference evidence="1" key="1">
    <citation type="submission" date="2014-11" db="EMBL/GenBank/DDBJ databases">
        <authorList>
            <person name="Amaro Gonzalez C."/>
        </authorList>
    </citation>
    <scope>NUCLEOTIDE SEQUENCE</scope>
</reference>
<reference evidence="1" key="2">
    <citation type="journal article" date="2015" name="Fish Shellfish Immunol.">
        <title>Early steps in the European eel (Anguilla anguilla)-Vibrio vulnificus interaction in the gills: Role of the RtxA13 toxin.</title>
        <authorList>
            <person name="Callol A."/>
            <person name="Pajuelo D."/>
            <person name="Ebbesson L."/>
            <person name="Teles M."/>
            <person name="MacKenzie S."/>
            <person name="Amaro C."/>
        </authorList>
    </citation>
    <scope>NUCLEOTIDE SEQUENCE</scope>
</reference>